<protein>
    <submittedName>
        <fullName evidence="1">Uncharacterized protein</fullName>
    </submittedName>
</protein>
<comment type="caution">
    <text evidence="1">The sequence shown here is derived from an EMBL/GenBank/DDBJ whole genome shotgun (WGS) entry which is preliminary data.</text>
</comment>
<accession>A0AAP6MLC6</accession>
<sequence>MSDWRKDLKRVIEEEMQSPPQMSHASVEHARRQISNFISRTAIPALEALKEELEQYDRRCEIERRDYQVALTVFHADEEEFSYVVRGRAYHRMFFAFPELGDPGKESHIVRAEVSLGRDSSHGAHTSEITRETIIRDFIREYARWLGKREVQ</sequence>
<gene>
    <name evidence="1" type="ORF">VCB98_00735</name>
</gene>
<dbReference type="RefSeq" id="WP_346049436.1">
    <property type="nucleotide sequence ID" value="NZ_JAYGII010000001.1"/>
</dbReference>
<reference evidence="1 2" key="1">
    <citation type="submission" date="2023-12" db="EMBL/GenBank/DDBJ databases">
        <title>Whole-genome sequencing of halo(alkali)philic microorganisms from hypersaline lakes.</title>
        <authorList>
            <person name="Sorokin D.Y."/>
            <person name="Merkel A.Y."/>
            <person name="Messina E."/>
            <person name="Yakimov M."/>
        </authorList>
    </citation>
    <scope>NUCLEOTIDE SEQUENCE [LARGE SCALE GENOMIC DNA]</scope>
    <source>
        <strain evidence="1 2">AB-CW1</strain>
    </source>
</reference>
<dbReference type="AlphaFoldDB" id="A0AAP6MLC6"/>
<proteinExistence type="predicted"/>
<keyword evidence="2" id="KW-1185">Reference proteome</keyword>
<dbReference type="Proteomes" id="UP001302316">
    <property type="component" value="Unassembled WGS sequence"/>
</dbReference>
<organism evidence="1 2">
    <name type="scientific">Natronospira elongata</name>
    <dbReference type="NCBI Taxonomy" id="3110268"/>
    <lineage>
        <taxon>Bacteria</taxon>
        <taxon>Pseudomonadati</taxon>
        <taxon>Pseudomonadota</taxon>
        <taxon>Gammaproteobacteria</taxon>
        <taxon>Natronospirales</taxon>
        <taxon>Natronospiraceae</taxon>
        <taxon>Natronospira</taxon>
    </lineage>
</organism>
<evidence type="ECO:0000313" key="1">
    <source>
        <dbReference type="EMBL" id="MEA5444342.1"/>
    </source>
</evidence>
<dbReference type="EMBL" id="JAYGII010000001">
    <property type="protein sequence ID" value="MEA5444342.1"/>
    <property type="molecule type" value="Genomic_DNA"/>
</dbReference>
<name>A0AAP6MLC6_9GAMM</name>
<evidence type="ECO:0000313" key="2">
    <source>
        <dbReference type="Proteomes" id="UP001302316"/>
    </source>
</evidence>